<dbReference type="Gene3D" id="1.10.150.280">
    <property type="entry name" value="AF1531-like domain"/>
    <property type="match status" value="1"/>
</dbReference>
<dbReference type="InterPro" id="IPR019554">
    <property type="entry name" value="Soluble_ligand-bd"/>
</dbReference>
<keyword evidence="5" id="KW-1185">Reference proteome</keyword>
<dbReference type="GO" id="GO:0015627">
    <property type="term" value="C:type II protein secretion system complex"/>
    <property type="evidence" value="ECO:0007669"/>
    <property type="project" value="TreeGrafter"/>
</dbReference>
<dbReference type="InterPro" id="IPR051675">
    <property type="entry name" value="Endo/Exo/Phosphatase_dom_1"/>
</dbReference>
<dbReference type="SUPFAM" id="SSF142984">
    <property type="entry name" value="Nqo1 middle domain-like"/>
    <property type="match status" value="1"/>
</dbReference>
<dbReference type="InterPro" id="IPR003583">
    <property type="entry name" value="Hlx-hairpin-Hlx_DNA-bd_motif"/>
</dbReference>
<dbReference type="InterPro" id="IPR010994">
    <property type="entry name" value="RuvA_2-like"/>
</dbReference>
<feature type="chain" id="PRO_5038481497" evidence="2">
    <location>
        <begin position="24"/>
        <end position="220"/>
    </location>
</feature>
<evidence type="ECO:0000313" key="5">
    <source>
        <dbReference type="Proteomes" id="UP000664398"/>
    </source>
</evidence>
<feature type="domain" description="Helix-hairpin-helix DNA-binding motif class 1" evidence="3">
    <location>
        <begin position="198"/>
        <end position="217"/>
    </location>
</feature>
<name>A0A939LWT7_9MICO</name>
<dbReference type="SUPFAM" id="SSF47781">
    <property type="entry name" value="RuvA domain 2-like"/>
    <property type="match status" value="1"/>
</dbReference>
<reference evidence="4" key="1">
    <citation type="submission" date="2021-03" db="EMBL/GenBank/DDBJ databases">
        <title>Leucobacter chromiisoli sp. nov., isolated from chromium-containing soil of chemical plant.</title>
        <authorList>
            <person name="Xu Z."/>
        </authorList>
    </citation>
    <scope>NUCLEOTIDE SEQUENCE</scope>
    <source>
        <strain evidence="4">A2</strain>
    </source>
</reference>
<evidence type="ECO:0000256" key="1">
    <source>
        <dbReference type="SAM" id="MobiDB-lite"/>
    </source>
</evidence>
<comment type="caution">
    <text evidence="4">The sequence shown here is derived from an EMBL/GenBank/DDBJ whole genome shotgun (WGS) entry which is preliminary data.</text>
</comment>
<dbReference type="GO" id="GO:0015628">
    <property type="term" value="P:protein secretion by the type II secretion system"/>
    <property type="evidence" value="ECO:0007669"/>
    <property type="project" value="TreeGrafter"/>
</dbReference>
<evidence type="ECO:0000313" key="4">
    <source>
        <dbReference type="EMBL" id="MBO1806170.1"/>
    </source>
</evidence>
<dbReference type="PANTHER" id="PTHR21180">
    <property type="entry name" value="ENDONUCLEASE/EXONUCLEASE/PHOSPHATASE FAMILY DOMAIN-CONTAINING PROTEIN 1"/>
    <property type="match status" value="1"/>
</dbReference>
<feature type="region of interest" description="Disordered" evidence="1">
    <location>
        <begin position="35"/>
        <end position="57"/>
    </location>
</feature>
<organism evidence="4 5">
    <name type="scientific">Leucobacter ruminantium</name>
    <dbReference type="NCBI Taxonomy" id="1289170"/>
    <lineage>
        <taxon>Bacteria</taxon>
        <taxon>Bacillati</taxon>
        <taxon>Actinomycetota</taxon>
        <taxon>Actinomycetes</taxon>
        <taxon>Micrococcales</taxon>
        <taxon>Microbacteriaceae</taxon>
        <taxon>Leucobacter</taxon>
    </lineage>
</organism>
<dbReference type="AlphaFoldDB" id="A0A939LWT7"/>
<dbReference type="SMART" id="SM00278">
    <property type="entry name" value="HhH1"/>
    <property type="match status" value="2"/>
</dbReference>
<feature type="signal peptide" evidence="2">
    <location>
        <begin position="1"/>
        <end position="23"/>
    </location>
</feature>
<sequence length="220" mass="21395">MLAGAAVFVAAVVIAILVTALQAAPASEAATRAAQLSAAQAEPDGQPSAAATGAPGAGAEAQTGTIYVHVIGEVVRPGVVEVKTGTRVESIIHAAGGATDAAVLASLNLAREAVDGEQILVPNAEQAAAAGGALSGASGGPVPDASADGVAGGTGQGGLVNLNTADAALLETLPRVGPALAQRIIDWRESNGPFASVDQLLDVAGIGAKTLDGFRERVTI</sequence>
<dbReference type="GO" id="GO:0003677">
    <property type="term" value="F:DNA binding"/>
    <property type="evidence" value="ECO:0007669"/>
    <property type="project" value="UniProtKB-KW"/>
</dbReference>
<dbReference type="GO" id="GO:0006281">
    <property type="term" value="P:DNA repair"/>
    <property type="evidence" value="ECO:0007669"/>
    <property type="project" value="InterPro"/>
</dbReference>
<dbReference type="RefSeq" id="WP_208046660.1">
    <property type="nucleotide sequence ID" value="NZ_JAGDYL010000025.1"/>
</dbReference>
<proteinExistence type="predicted"/>
<dbReference type="EMBL" id="JAGDYL010000025">
    <property type="protein sequence ID" value="MBO1806170.1"/>
    <property type="molecule type" value="Genomic_DNA"/>
</dbReference>
<dbReference type="Gene3D" id="3.10.560.10">
    <property type="entry name" value="Outer membrane lipoprotein wza domain like"/>
    <property type="match status" value="1"/>
</dbReference>
<keyword evidence="4" id="KW-0238">DNA-binding</keyword>
<gene>
    <name evidence="4" type="ORF">J4H91_12725</name>
</gene>
<dbReference type="Pfam" id="PF12836">
    <property type="entry name" value="HHH_3"/>
    <property type="match status" value="1"/>
</dbReference>
<protein>
    <submittedName>
        <fullName evidence="4">ComEA family DNA-binding protein</fullName>
    </submittedName>
</protein>
<evidence type="ECO:0000256" key="2">
    <source>
        <dbReference type="SAM" id="SignalP"/>
    </source>
</evidence>
<dbReference type="Proteomes" id="UP000664398">
    <property type="component" value="Unassembled WGS sequence"/>
</dbReference>
<evidence type="ECO:0000259" key="3">
    <source>
        <dbReference type="SMART" id="SM00278"/>
    </source>
</evidence>
<keyword evidence="2" id="KW-0732">Signal</keyword>
<dbReference type="PANTHER" id="PTHR21180:SF32">
    <property type="entry name" value="ENDONUCLEASE_EXONUCLEASE_PHOSPHATASE FAMILY DOMAIN-CONTAINING PROTEIN 1"/>
    <property type="match status" value="1"/>
</dbReference>
<feature type="domain" description="Helix-hairpin-helix DNA-binding motif class 1" evidence="3">
    <location>
        <begin position="168"/>
        <end position="187"/>
    </location>
</feature>
<dbReference type="Pfam" id="PF10531">
    <property type="entry name" value="SLBB"/>
    <property type="match status" value="1"/>
</dbReference>
<accession>A0A939LWT7</accession>